<dbReference type="PANTHER" id="PTHR24363">
    <property type="entry name" value="SERINE/THREONINE PROTEIN KINASE"/>
    <property type="match status" value="1"/>
</dbReference>
<feature type="binding site" evidence="9">
    <location>
        <position position="43"/>
    </location>
    <ligand>
        <name>ATP</name>
        <dbReference type="ChEBI" id="CHEBI:30616"/>
    </ligand>
</feature>
<keyword evidence="10" id="KW-1133">Transmembrane helix</keyword>
<dbReference type="STRING" id="1925591.BI308_11850"/>
<dbReference type="GO" id="GO:0004674">
    <property type="term" value="F:protein serine/threonine kinase activity"/>
    <property type="evidence" value="ECO:0007669"/>
    <property type="project" value="UniProtKB-KW"/>
</dbReference>
<dbReference type="EMBL" id="MLAW01000018">
    <property type="protein sequence ID" value="OJJ25315.1"/>
    <property type="molecule type" value="Genomic_DNA"/>
</dbReference>
<keyword evidence="10" id="KW-0472">Membrane</keyword>
<dbReference type="SUPFAM" id="SSF56112">
    <property type="entry name" value="Protein kinase-like (PK-like)"/>
    <property type="match status" value="1"/>
</dbReference>
<evidence type="ECO:0000313" key="12">
    <source>
        <dbReference type="EMBL" id="OJJ25315.1"/>
    </source>
</evidence>
<keyword evidence="4 9" id="KW-0547">Nucleotide-binding</keyword>
<dbReference type="Pfam" id="PF00069">
    <property type="entry name" value="Pkinase"/>
    <property type="match status" value="1"/>
</dbReference>
<dbReference type="InterPro" id="IPR017441">
    <property type="entry name" value="Protein_kinase_ATP_BS"/>
</dbReference>
<comment type="catalytic activity">
    <reaction evidence="8">
        <text>L-seryl-[protein] + ATP = O-phospho-L-seryl-[protein] + ADP + H(+)</text>
        <dbReference type="Rhea" id="RHEA:17989"/>
        <dbReference type="Rhea" id="RHEA-COMP:9863"/>
        <dbReference type="Rhea" id="RHEA-COMP:11604"/>
        <dbReference type="ChEBI" id="CHEBI:15378"/>
        <dbReference type="ChEBI" id="CHEBI:29999"/>
        <dbReference type="ChEBI" id="CHEBI:30616"/>
        <dbReference type="ChEBI" id="CHEBI:83421"/>
        <dbReference type="ChEBI" id="CHEBI:456216"/>
        <dbReference type="EC" id="2.7.11.1"/>
    </reaction>
</comment>
<dbReference type="PANTHER" id="PTHR24363:SF0">
    <property type="entry name" value="SERINE_THREONINE KINASE LIKE DOMAIN CONTAINING 1"/>
    <property type="match status" value="1"/>
</dbReference>
<comment type="catalytic activity">
    <reaction evidence="7">
        <text>L-threonyl-[protein] + ATP = O-phospho-L-threonyl-[protein] + ADP + H(+)</text>
        <dbReference type="Rhea" id="RHEA:46608"/>
        <dbReference type="Rhea" id="RHEA-COMP:11060"/>
        <dbReference type="Rhea" id="RHEA-COMP:11605"/>
        <dbReference type="ChEBI" id="CHEBI:15378"/>
        <dbReference type="ChEBI" id="CHEBI:30013"/>
        <dbReference type="ChEBI" id="CHEBI:30616"/>
        <dbReference type="ChEBI" id="CHEBI:61977"/>
        <dbReference type="ChEBI" id="CHEBI:456216"/>
        <dbReference type="EC" id="2.7.11.1"/>
    </reaction>
</comment>
<keyword evidence="3" id="KW-0808">Transferase</keyword>
<dbReference type="Gene3D" id="3.30.200.20">
    <property type="entry name" value="Phosphorylase Kinase, domain 1"/>
    <property type="match status" value="1"/>
</dbReference>
<accession>A0A1L9QRI7</accession>
<evidence type="ECO:0000259" key="11">
    <source>
        <dbReference type="PROSITE" id="PS50011"/>
    </source>
</evidence>
<evidence type="ECO:0000256" key="10">
    <source>
        <dbReference type="SAM" id="Phobius"/>
    </source>
</evidence>
<evidence type="ECO:0000256" key="8">
    <source>
        <dbReference type="ARBA" id="ARBA00048679"/>
    </source>
</evidence>
<dbReference type="SMART" id="SM00220">
    <property type="entry name" value="S_TKc"/>
    <property type="match status" value="1"/>
</dbReference>
<protein>
    <recommendedName>
        <fullName evidence="1">non-specific serine/threonine protein kinase</fullName>
        <ecNumber evidence="1">2.7.11.1</ecNumber>
    </recommendedName>
</protein>
<evidence type="ECO:0000256" key="9">
    <source>
        <dbReference type="PROSITE-ProRule" id="PRU10141"/>
    </source>
</evidence>
<evidence type="ECO:0000256" key="2">
    <source>
        <dbReference type="ARBA" id="ARBA00022527"/>
    </source>
</evidence>
<organism evidence="12 13">
    <name type="scientific">Roseofilum reptotaenium AO1-A</name>
    <dbReference type="NCBI Taxonomy" id="1925591"/>
    <lineage>
        <taxon>Bacteria</taxon>
        <taxon>Bacillati</taxon>
        <taxon>Cyanobacteriota</taxon>
        <taxon>Cyanophyceae</taxon>
        <taxon>Desertifilales</taxon>
        <taxon>Desertifilaceae</taxon>
        <taxon>Roseofilum</taxon>
    </lineage>
</organism>
<evidence type="ECO:0000256" key="7">
    <source>
        <dbReference type="ARBA" id="ARBA00047899"/>
    </source>
</evidence>
<dbReference type="InterPro" id="IPR011009">
    <property type="entry name" value="Kinase-like_dom_sf"/>
</dbReference>
<keyword evidence="13" id="KW-1185">Reference proteome</keyword>
<dbReference type="CDD" id="cd14014">
    <property type="entry name" value="STKc_PknB_like"/>
    <property type="match status" value="1"/>
</dbReference>
<dbReference type="PROSITE" id="PS50011">
    <property type="entry name" value="PROTEIN_KINASE_DOM"/>
    <property type="match status" value="1"/>
</dbReference>
<dbReference type="GO" id="GO:0005524">
    <property type="term" value="F:ATP binding"/>
    <property type="evidence" value="ECO:0007669"/>
    <property type="project" value="UniProtKB-UniRule"/>
</dbReference>
<dbReference type="Proteomes" id="UP000183940">
    <property type="component" value="Unassembled WGS sequence"/>
</dbReference>
<evidence type="ECO:0000256" key="4">
    <source>
        <dbReference type="ARBA" id="ARBA00022741"/>
    </source>
</evidence>
<evidence type="ECO:0000313" key="13">
    <source>
        <dbReference type="Proteomes" id="UP000183940"/>
    </source>
</evidence>
<evidence type="ECO:0000256" key="5">
    <source>
        <dbReference type="ARBA" id="ARBA00022777"/>
    </source>
</evidence>
<sequence>MTLHQCNDLIAQRYRIIDALGQGGMGITYEAEDLSNHQRVAIKAVSLKQAQEWKVLELFEREAKVIAHLHHPQLPQYLDFFHVDTQNDRIFYLIRELVAGASLEDVIQNGKHFTEEEIRDITVQILKILVYLHNFTPPIIHRDIKPQNIIYQPDGQVFLVDFGAVQEVYRQTISSGQTFVGTIGYMPPEQLTGKAYFSSDLYSLGATVLYLLTHHSPDRLPQKRMKIDFHSSVNSSSTLADWLDRVLEPMFEDRFESATEALKALESQSHIDIRKDIADVYTYPKPKKSNITLHKTSGLLVMNIPPRGFRSEDGFIWIFALFWNGSMLLGILAHGLSLIFSFAILHILVGLGFILYLSWSSGVRTYMRIDSDDFWLQWKVWFLNRTIQGKTSDLEQICVHDTQTKVKGRPLLNCALFEGVKKHQFGSFISFREKEWLVAEISEWLEENRRSPET</sequence>
<dbReference type="PROSITE" id="PS00107">
    <property type="entry name" value="PROTEIN_KINASE_ATP"/>
    <property type="match status" value="1"/>
</dbReference>
<feature type="transmembrane region" description="Helical" evidence="10">
    <location>
        <begin position="339"/>
        <end position="359"/>
    </location>
</feature>
<keyword evidence="10" id="KW-0812">Transmembrane</keyword>
<dbReference type="PROSITE" id="PS00108">
    <property type="entry name" value="PROTEIN_KINASE_ST"/>
    <property type="match status" value="1"/>
</dbReference>
<dbReference type="InterPro" id="IPR008271">
    <property type="entry name" value="Ser/Thr_kinase_AS"/>
</dbReference>
<evidence type="ECO:0000256" key="3">
    <source>
        <dbReference type="ARBA" id="ARBA00022679"/>
    </source>
</evidence>
<keyword evidence="6 9" id="KW-0067">ATP-binding</keyword>
<dbReference type="EC" id="2.7.11.1" evidence="1"/>
<evidence type="ECO:0000256" key="6">
    <source>
        <dbReference type="ARBA" id="ARBA00022840"/>
    </source>
</evidence>
<keyword evidence="2" id="KW-0723">Serine/threonine-protein kinase</keyword>
<comment type="caution">
    <text evidence="12">The sequence shown here is derived from an EMBL/GenBank/DDBJ whole genome shotgun (WGS) entry which is preliminary data.</text>
</comment>
<dbReference type="InterPro" id="IPR000719">
    <property type="entry name" value="Prot_kinase_dom"/>
</dbReference>
<keyword evidence="5" id="KW-0418">Kinase</keyword>
<proteinExistence type="predicted"/>
<evidence type="ECO:0000256" key="1">
    <source>
        <dbReference type="ARBA" id="ARBA00012513"/>
    </source>
</evidence>
<dbReference type="Gene3D" id="1.10.510.10">
    <property type="entry name" value="Transferase(Phosphotransferase) domain 1"/>
    <property type="match status" value="1"/>
</dbReference>
<name>A0A1L9QRI7_9CYAN</name>
<dbReference type="AlphaFoldDB" id="A0A1L9QRI7"/>
<feature type="transmembrane region" description="Helical" evidence="10">
    <location>
        <begin position="314"/>
        <end position="333"/>
    </location>
</feature>
<reference evidence="12" key="1">
    <citation type="submission" date="2016-10" db="EMBL/GenBank/DDBJ databases">
        <title>CRISPR-Cas defence system in Roseofilum reptotaenium: evidence of a bacteriophage-cyanobacterium arms race in the coral black band disease.</title>
        <authorList>
            <person name="Buerger P."/>
            <person name="Wood-Charlson E.M."/>
            <person name="Weynberg K.D."/>
            <person name="Willis B."/>
            <person name="Van Oppen M.J."/>
        </authorList>
    </citation>
    <scope>NUCLEOTIDE SEQUENCE [LARGE SCALE GENOMIC DNA]</scope>
    <source>
        <strain evidence="12">AO1-A</strain>
    </source>
</reference>
<gene>
    <name evidence="12" type="ORF">BI308_11850</name>
</gene>
<feature type="domain" description="Protein kinase" evidence="11">
    <location>
        <begin position="14"/>
        <end position="273"/>
    </location>
</feature>